<dbReference type="PANTHER" id="PTHR11129:SF2">
    <property type="entry name" value="GERANYLGERANYL TRANSFERASE TYPE-2 SUBUNIT ALPHA"/>
    <property type="match status" value="1"/>
</dbReference>
<dbReference type="GO" id="GO:0097354">
    <property type="term" value="P:prenylation"/>
    <property type="evidence" value="ECO:0007669"/>
    <property type="project" value="UniProtKB-UniRule"/>
</dbReference>
<dbReference type="GO" id="GO:0005968">
    <property type="term" value="C:Rab-protein geranylgeranyltransferase complex"/>
    <property type="evidence" value="ECO:0007669"/>
    <property type="project" value="TreeGrafter"/>
</dbReference>
<comment type="similarity">
    <text evidence="1 6">Belongs to the protein prenyltransferase subunit alpha family.</text>
</comment>
<dbReference type="Gene3D" id="1.25.40.120">
    <property type="entry name" value="Protein prenylyltransferase"/>
    <property type="match status" value="1"/>
</dbReference>
<evidence type="ECO:0000256" key="3">
    <source>
        <dbReference type="ARBA" id="ARBA00022679"/>
    </source>
</evidence>
<comment type="caution">
    <text evidence="7">The sequence shown here is derived from an EMBL/GenBank/DDBJ whole genome shotgun (WGS) entry which is preliminary data.</text>
</comment>
<dbReference type="EC" id="2.5.1.60" evidence="6"/>
<comment type="function">
    <text evidence="6">Catalyzes the transfer of a geranyl-geranyl moiety from geranyl-geranyl pyrophosphate to cysteines occuring in specific C-terminal amino acid sequences.</text>
</comment>
<dbReference type="VEuPathDB" id="FungiDB:Malapachy_2397"/>
<evidence type="ECO:0000256" key="1">
    <source>
        <dbReference type="ARBA" id="ARBA00006734"/>
    </source>
</evidence>
<evidence type="ECO:0000256" key="6">
    <source>
        <dbReference type="RuleBase" id="RU367120"/>
    </source>
</evidence>
<dbReference type="Pfam" id="PF01239">
    <property type="entry name" value="PPTA"/>
    <property type="match status" value="5"/>
</dbReference>
<dbReference type="InterPro" id="IPR002088">
    <property type="entry name" value="Prenyl_trans_a"/>
</dbReference>
<keyword evidence="3 6" id="KW-0808">Transferase</keyword>
<accession>A0A0M8MMS1</accession>
<evidence type="ECO:0000256" key="5">
    <source>
        <dbReference type="ARBA" id="ARBA00047658"/>
    </source>
</evidence>
<dbReference type="SUPFAM" id="SSF48439">
    <property type="entry name" value="Protein prenylyltransferase"/>
    <property type="match status" value="1"/>
</dbReference>
<evidence type="ECO:0000313" key="8">
    <source>
        <dbReference type="Proteomes" id="UP000037751"/>
    </source>
</evidence>
<name>A0A0M8MMS1_9BASI</name>
<sequence length="337" mass="39511">MHNVKRVPQPTLSAEAIAEKRAEEQKKLDVYKKVEDTYLTFRAQQAFTPEALESTTSLLACNPEYYSAWNYRRDILLHMFEKETSAAPGEASLQTKLLEEDLSLLQQSMRTHPKVYWLWNHRRWCLMMLPPAGSDDQAKQAKWRKEIGLVDMMLEMDPRNFMGWNYRRWIIEELAKTMVPEGYETTPPFPSSLSSSLPTSVKEAHLALALNELKYTLRKIESNFSNFSAWHNRSKLLPCVWDAQQLDETQRRERREQEFELLQQAMYTDPSDQSVWIYHRWLVAQDPSEATLTEQIQVIEELLALEPDNKWCIESLAHYKQQLASQGTYLAFETRAN</sequence>
<dbReference type="PROSITE" id="PS51147">
    <property type="entry name" value="PFTA"/>
    <property type="match status" value="5"/>
</dbReference>
<dbReference type="Proteomes" id="UP000037751">
    <property type="component" value="Unassembled WGS sequence"/>
</dbReference>
<evidence type="ECO:0000313" key="7">
    <source>
        <dbReference type="EMBL" id="KOS15626.1"/>
    </source>
</evidence>
<dbReference type="OrthoDB" id="1658at2759"/>
<gene>
    <name evidence="7" type="ORF">Malapachy_2397</name>
</gene>
<keyword evidence="4" id="KW-0677">Repeat</keyword>
<keyword evidence="2 6" id="KW-0637">Prenyltransferase</keyword>
<keyword evidence="8" id="KW-1185">Reference proteome</keyword>
<dbReference type="PANTHER" id="PTHR11129">
    <property type="entry name" value="PROTEIN FARNESYLTRANSFERASE ALPHA SUBUNIT/RAB GERANYLGERANYL TRANSFERASE ALPHA SUBUNIT"/>
    <property type="match status" value="1"/>
</dbReference>
<dbReference type="GO" id="GO:0004663">
    <property type="term" value="F:Rab geranylgeranyltransferase activity"/>
    <property type="evidence" value="ECO:0007669"/>
    <property type="project" value="UniProtKB-UniRule"/>
</dbReference>
<protein>
    <recommendedName>
        <fullName evidence="6">Geranylgeranyl transferase type-2 subunit alpha</fullName>
        <ecNumber evidence="6">2.5.1.60</ecNumber>
    </recommendedName>
    <alternativeName>
        <fullName evidence="6">Geranylgeranyl transferase type II subunit alpha</fullName>
    </alternativeName>
</protein>
<evidence type="ECO:0000256" key="4">
    <source>
        <dbReference type="ARBA" id="ARBA00022737"/>
    </source>
</evidence>
<organism evidence="7 8">
    <name type="scientific">Malassezia pachydermatis</name>
    <dbReference type="NCBI Taxonomy" id="77020"/>
    <lineage>
        <taxon>Eukaryota</taxon>
        <taxon>Fungi</taxon>
        <taxon>Dikarya</taxon>
        <taxon>Basidiomycota</taxon>
        <taxon>Ustilaginomycotina</taxon>
        <taxon>Malasseziomycetes</taxon>
        <taxon>Malasseziales</taxon>
        <taxon>Malasseziaceae</taxon>
        <taxon>Malassezia</taxon>
    </lineage>
</organism>
<evidence type="ECO:0000256" key="2">
    <source>
        <dbReference type="ARBA" id="ARBA00022602"/>
    </source>
</evidence>
<dbReference type="EMBL" id="LGAV01000002">
    <property type="protein sequence ID" value="KOS15626.1"/>
    <property type="molecule type" value="Genomic_DNA"/>
</dbReference>
<proteinExistence type="inferred from homology"/>
<dbReference type="RefSeq" id="XP_017993258.1">
    <property type="nucleotide sequence ID" value="XM_018136887.1"/>
</dbReference>
<comment type="catalytic activity">
    <reaction evidence="5 6">
        <text>geranylgeranyl diphosphate + L-cysteinyl-[protein] = S-geranylgeranyl-L-cysteinyl-[protein] + diphosphate</text>
        <dbReference type="Rhea" id="RHEA:21240"/>
        <dbReference type="Rhea" id="RHEA-COMP:10131"/>
        <dbReference type="Rhea" id="RHEA-COMP:11537"/>
        <dbReference type="ChEBI" id="CHEBI:29950"/>
        <dbReference type="ChEBI" id="CHEBI:33019"/>
        <dbReference type="ChEBI" id="CHEBI:57533"/>
        <dbReference type="ChEBI" id="CHEBI:86021"/>
        <dbReference type="EC" id="2.5.1.60"/>
    </reaction>
</comment>
<dbReference type="GeneID" id="28728762"/>
<dbReference type="AlphaFoldDB" id="A0A0M8MMS1"/>
<dbReference type="STRING" id="77020.A0A0M8MMS1"/>
<reference evidence="7 8" key="1">
    <citation type="submission" date="2015-07" db="EMBL/GenBank/DDBJ databases">
        <title>Draft Genome Sequence of Malassezia furfur CBS1878 and Malassezia pachydermatis CBS1879.</title>
        <authorList>
            <person name="Triana S."/>
            <person name="Ohm R."/>
            <person name="Gonzalez A."/>
            <person name="DeCock H."/>
            <person name="Restrepo S."/>
            <person name="Celis A."/>
        </authorList>
    </citation>
    <scope>NUCLEOTIDE SEQUENCE [LARGE SCALE GENOMIC DNA]</scope>
    <source>
        <strain evidence="7 8">CBS 1879</strain>
    </source>
</reference>